<evidence type="ECO:0000256" key="9">
    <source>
        <dbReference type="ARBA" id="ARBA00023136"/>
    </source>
</evidence>
<evidence type="ECO:0000256" key="1">
    <source>
        <dbReference type="ARBA" id="ARBA00002791"/>
    </source>
</evidence>
<comment type="caution">
    <text evidence="11">The sequence shown here is derived from an EMBL/GenBank/DDBJ whole genome shotgun (WGS) entry which is preliminary data.</text>
</comment>
<evidence type="ECO:0000256" key="4">
    <source>
        <dbReference type="ARBA" id="ARBA00008905"/>
    </source>
</evidence>
<evidence type="ECO:0000256" key="8">
    <source>
        <dbReference type="ARBA" id="ARBA00022989"/>
    </source>
</evidence>
<dbReference type="Pfam" id="PF04597">
    <property type="entry name" value="Ribophorin_I"/>
    <property type="match status" value="1"/>
</dbReference>
<keyword evidence="5" id="KW-0812">Transmembrane</keyword>
<comment type="subcellular location">
    <subcellularLocation>
        <location evidence="2 10">Endoplasmic reticulum membrane</location>
        <topology evidence="2 10">Single-pass type I membrane protein</topology>
    </subcellularLocation>
</comment>
<dbReference type="AlphaFoldDB" id="A0A1Y2B674"/>
<keyword evidence="12" id="KW-1185">Reference proteome</keyword>
<name>A0A1Y2B674_9TREE</name>
<feature type="chain" id="PRO_5011830354" description="Dolichyl-diphosphooligosaccharide--protein glycosyltransferase subunit 1" evidence="10">
    <location>
        <begin position="17"/>
        <end position="487"/>
    </location>
</feature>
<keyword evidence="6 10" id="KW-0732">Signal</keyword>
<evidence type="ECO:0000256" key="2">
    <source>
        <dbReference type="ARBA" id="ARBA00004115"/>
    </source>
</evidence>
<evidence type="ECO:0000256" key="6">
    <source>
        <dbReference type="ARBA" id="ARBA00022729"/>
    </source>
</evidence>
<reference evidence="11 12" key="1">
    <citation type="submission" date="2016-07" db="EMBL/GenBank/DDBJ databases">
        <title>Pervasive Adenine N6-methylation of Active Genes in Fungi.</title>
        <authorList>
            <consortium name="DOE Joint Genome Institute"/>
            <person name="Mondo S.J."/>
            <person name="Dannebaum R.O."/>
            <person name="Kuo R.C."/>
            <person name="Labutti K."/>
            <person name="Haridas S."/>
            <person name="Kuo A."/>
            <person name="Salamov A."/>
            <person name="Ahrendt S.R."/>
            <person name="Lipzen A."/>
            <person name="Sullivan W."/>
            <person name="Andreopoulos W.B."/>
            <person name="Clum A."/>
            <person name="Lindquist E."/>
            <person name="Daum C."/>
            <person name="Ramamoorthy G.K."/>
            <person name="Gryganskyi A."/>
            <person name="Culley D."/>
            <person name="Magnuson J.K."/>
            <person name="James T.Y."/>
            <person name="O'Malley M.A."/>
            <person name="Stajich J.E."/>
            <person name="Spatafora J.W."/>
            <person name="Visel A."/>
            <person name="Grigoriev I.V."/>
        </authorList>
    </citation>
    <scope>NUCLEOTIDE SEQUENCE [LARGE SCALE GENOMIC DNA]</scope>
    <source>
        <strain evidence="11 12">68-887.2</strain>
    </source>
</reference>
<dbReference type="OrthoDB" id="310030at2759"/>
<dbReference type="FunCoup" id="A0A1Y2B674">
    <property type="interactions" value="580"/>
</dbReference>
<gene>
    <name evidence="11" type="ORF">BCR39DRAFT_529268</name>
</gene>
<dbReference type="GO" id="GO:0008250">
    <property type="term" value="C:oligosaccharyltransferase complex"/>
    <property type="evidence" value="ECO:0007669"/>
    <property type="project" value="UniProtKB-UniRule"/>
</dbReference>
<comment type="pathway">
    <text evidence="3 10">Protein modification; protein glycosylation.</text>
</comment>
<protein>
    <recommendedName>
        <fullName evidence="10">Dolichyl-diphosphooligosaccharide--protein glycosyltransferase subunit 1</fullName>
    </recommendedName>
</protein>
<dbReference type="STRING" id="71784.A0A1Y2B674"/>
<comment type="function">
    <text evidence="1 10">Subunit of the oligosaccharyl transferase (OST) complex that catalyzes the initial transfer of a defined glycan (Glc(3)Man(9)GlcNAc(2) in eukaryotes) from the lipid carrier dolichol-pyrophosphate to an asparagine residue within an Asn-X-Ser/Thr consensus motif in nascent polypeptide chains, the first step in protein N-glycosylation. N-glycosylation occurs cotranslationally and the complex associates with the Sec61 complex at the channel-forming translocon complex that mediates protein translocation across the endoplasmic reticulum (ER). All subunits are required for a maximal enzyme activity.</text>
</comment>
<keyword evidence="8" id="KW-1133">Transmembrane helix</keyword>
<keyword evidence="7 10" id="KW-0256">Endoplasmic reticulum</keyword>
<evidence type="ECO:0000313" key="12">
    <source>
        <dbReference type="Proteomes" id="UP000193986"/>
    </source>
</evidence>
<dbReference type="PANTHER" id="PTHR21049:SF0">
    <property type="entry name" value="DOLICHYL-DIPHOSPHOOLIGOSACCHARIDE--PROTEIN GLYCOSYLTRANSFERASE SUBUNIT 1"/>
    <property type="match status" value="1"/>
</dbReference>
<dbReference type="EMBL" id="MCFC01000020">
    <property type="protein sequence ID" value="ORY30341.1"/>
    <property type="molecule type" value="Genomic_DNA"/>
</dbReference>
<comment type="similarity">
    <text evidence="4 10">Belongs to the OST1 family.</text>
</comment>
<evidence type="ECO:0000313" key="11">
    <source>
        <dbReference type="EMBL" id="ORY30341.1"/>
    </source>
</evidence>
<dbReference type="GO" id="GO:0018279">
    <property type="term" value="P:protein N-linked glycosylation via asparagine"/>
    <property type="evidence" value="ECO:0007669"/>
    <property type="project" value="TreeGrafter"/>
</dbReference>
<accession>A0A1Y2B674</accession>
<proteinExistence type="inferred from homology"/>
<dbReference type="PANTHER" id="PTHR21049">
    <property type="entry name" value="RIBOPHORIN I"/>
    <property type="match status" value="1"/>
</dbReference>
<evidence type="ECO:0000256" key="10">
    <source>
        <dbReference type="RuleBase" id="RU361143"/>
    </source>
</evidence>
<dbReference type="Proteomes" id="UP000193986">
    <property type="component" value="Unassembled WGS sequence"/>
</dbReference>
<dbReference type="InterPro" id="IPR007676">
    <property type="entry name" value="Ribophorin_I"/>
</dbReference>
<feature type="signal peptide" evidence="10">
    <location>
        <begin position="1"/>
        <end position="16"/>
    </location>
</feature>
<comment type="subunit">
    <text evidence="10">Component of the oligosaccharyltransferase (OST) complex.</text>
</comment>
<keyword evidence="9" id="KW-0472">Membrane</keyword>
<dbReference type="UniPathway" id="UPA00378"/>
<evidence type="ECO:0000256" key="5">
    <source>
        <dbReference type="ARBA" id="ARBA00022692"/>
    </source>
</evidence>
<organism evidence="11 12">
    <name type="scientific">Naematelia encephala</name>
    <dbReference type="NCBI Taxonomy" id="71784"/>
    <lineage>
        <taxon>Eukaryota</taxon>
        <taxon>Fungi</taxon>
        <taxon>Dikarya</taxon>
        <taxon>Basidiomycota</taxon>
        <taxon>Agaricomycotina</taxon>
        <taxon>Tremellomycetes</taxon>
        <taxon>Tremellales</taxon>
        <taxon>Naemateliaceae</taxon>
        <taxon>Naematelia</taxon>
    </lineage>
</organism>
<evidence type="ECO:0000256" key="7">
    <source>
        <dbReference type="ARBA" id="ARBA00022824"/>
    </source>
</evidence>
<evidence type="ECO:0000256" key="3">
    <source>
        <dbReference type="ARBA" id="ARBA00004922"/>
    </source>
</evidence>
<sequence length="487" mass="53315">MLVWQLVLPLLPFAFALGPPPSFVNTAIARTVELGGATTQITTQYNVKANTDGPGEYWLALGGEKEDEPAWWEVQVGGKVVSDVQVISSSETNGAPTVVVPVGNLKKGDTFTLSLTCLLAHKSRPKPAAIEQRDPQYLVWETNSTYVDSWYSSDVERIKIRSPSPQIAGYGSVPSTFTRDSEITKSSSTLTLGPFHSLPPTLGEGAAEQPAFWVHYEAKEPVVELKKLKRSAEVSHWGANLNIQDEMSLVNSGPKLKGHFSRLAHQQSKFHATTPAQILTDITLRVPPTAHSAYYYDTIGNVSTSHFRPGSPPAIKTKASRVSARTVDGVLELRPRYPLLGGWNYSFVVGYDMPLGHVLKVENGTSGRKILGVPFLTAWKDLLVDDAELTIILPEGAIDVEVYTPFPVDSITHSIHKTYLDSTGRHAITLTKTMCTENHAQNVYVTYTYPTSATLQKPLTVSAVVGGLFILMMGLRRIDYSIDKPKA</sequence>
<dbReference type="InParanoid" id="A0A1Y2B674"/>